<sequence length="252" mass="27860">MNASLSPISFNFISTAAIAIGLALIHLFSGLLRFVQVPRSRWLSGAGGVSVAYVFVHILPELSEHQVVLEEAENGFLSYLEHHVYLLALLGLTVFYGLEKMAIESRESQEKSGKGNITAQGIFWIHIASFAIYNALIGYLLMHREEPDMENLFLYSLAMGLHFIVNDFGLRENHKHVYDRIGRWILAAAIIVGWVIGSGTQIGEAAIAVLFAFIAGGIVLNVLKEELPEERESRFWAFGLGAVIYSALLLAL</sequence>
<feature type="transmembrane region" description="Helical" evidence="1">
    <location>
        <begin position="119"/>
        <end position="140"/>
    </location>
</feature>
<feature type="transmembrane region" description="Helical" evidence="1">
    <location>
        <begin position="205"/>
        <end position="223"/>
    </location>
</feature>
<dbReference type="Proteomes" id="UP000218418">
    <property type="component" value="Chromosome"/>
</dbReference>
<proteinExistence type="predicted"/>
<organism evidence="2 3">
    <name type="scientific">Calothrix parasitica NIES-267</name>
    <dbReference type="NCBI Taxonomy" id="1973488"/>
    <lineage>
        <taxon>Bacteria</taxon>
        <taxon>Bacillati</taxon>
        <taxon>Cyanobacteriota</taxon>
        <taxon>Cyanophyceae</taxon>
        <taxon>Nostocales</taxon>
        <taxon>Calotrichaceae</taxon>
        <taxon>Calothrix</taxon>
    </lineage>
</organism>
<dbReference type="AlphaFoldDB" id="A0A1Z4LLZ9"/>
<name>A0A1Z4LLZ9_9CYAN</name>
<feature type="transmembrane region" description="Helical" evidence="1">
    <location>
        <begin position="181"/>
        <end position="199"/>
    </location>
</feature>
<keyword evidence="1" id="KW-0812">Transmembrane</keyword>
<feature type="transmembrane region" description="Helical" evidence="1">
    <location>
        <begin position="152"/>
        <end position="169"/>
    </location>
</feature>
<evidence type="ECO:0000256" key="1">
    <source>
        <dbReference type="SAM" id="Phobius"/>
    </source>
</evidence>
<evidence type="ECO:0000313" key="2">
    <source>
        <dbReference type="EMBL" id="BAY82271.1"/>
    </source>
</evidence>
<accession>A0A1Z4LLZ9</accession>
<protein>
    <recommendedName>
        <fullName evidence="4">ZIP Zinc transporter</fullName>
    </recommendedName>
</protein>
<feature type="transmembrane region" description="Helical" evidence="1">
    <location>
        <begin position="235"/>
        <end position="251"/>
    </location>
</feature>
<evidence type="ECO:0008006" key="4">
    <source>
        <dbReference type="Google" id="ProtNLM"/>
    </source>
</evidence>
<dbReference type="OrthoDB" id="21325at2"/>
<feature type="transmembrane region" description="Helical" evidence="1">
    <location>
        <begin position="12"/>
        <end position="35"/>
    </location>
</feature>
<feature type="transmembrane region" description="Helical" evidence="1">
    <location>
        <begin position="79"/>
        <end position="98"/>
    </location>
</feature>
<evidence type="ECO:0000313" key="3">
    <source>
        <dbReference type="Proteomes" id="UP000218418"/>
    </source>
</evidence>
<keyword evidence="1" id="KW-1133">Transmembrane helix</keyword>
<feature type="transmembrane region" description="Helical" evidence="1">
    <location>
        <begin position="42"/>
        <end position="59"/>
    </location>
</feature>
<reference evidence="2 3" key="1">
    <citation type="submission" date="2017-06" db="EMBL/GenBank/DDBJ databases">
        <title>Genome sequencing of cyanobaciteial culture collection at National Institute for Environmental Studies (NIES).</title>
        <authorList>
            <person name="Hirose Y."/>
            <person name="Shimura Y."/>
            <person name="Fujisawa T."/>
            <person name="Nakamura Y."/>
            <person name="Kawachi M."/>
        </authorList>
    </citation>
    <scope>NUCLEOTIDE SEQUENCE [LARGE SCALE GENOMIC DNA]</scope>
    <source>
        <strain evidence="2 3">NIES-267</strain>
    </source>
</reference>
<keyword evidence="3" id="KW-1185">Reference proteome</keyword>
<keyword evidence="1" id="KW-0472">Membrane</keyword>
<gene>
    <name evidence="2" type="ORF">NIES267_17500</name>
</gene>
<dbReference type="EMBL" id="AP018227">
    <property type="protein sequence ID" value="BAY82271.1"/>
    <property type="molecule type" value="Genomic_DNA"/>
</dbReference>